<gene>
    <name evidence="1" type="ORF">ACFFSA_36130</name>
</gene>
<organism evidence="1 2">
    <name type="scientific">Nonomuraea helvata</name>
    <dbReference type="NCBI Taxonomy" id="37484"/>
    <lineage>
        <taxon>Bacteria</taxon>
        <taxon>Bacillati</taxon>
        <taxon>Actinomycetota</taxon>
        <taxon>Actinomycetes</taxon>
        <taxon>Streptosporangiales</taxon>
        <taxon>Streptosporangiaceae</taxon>
        <taxon>Nonomuraea</taxon>
    </lineage>
</organism>
<evidence type="ECO:0000313" key="2">
    <source>
        <dbReference type="Proteomes" id="UP001589532"/>
    </source>
</evidence>
<proteinExistence type="predicted"/>
<keyword evidence="2" id="KW-1185">Reference proteome</keyword>
<accession>A0ABV5SA10</accession>
<reference evidence="1 2" key="1">
    <citation type="submission" date="2024-09" db="EMBL/GenBank/DDBJ databases">
        <authorList>
            <person name="Sun Q."/>
            <person name="Mori K."/>
        </authorList>
    </citation>
    <scope>NUCLEOTIDE SEQUENCE [LARGE SCALE GENOMIC DNA]</scope>
    <source>
        <strain evidence="1 2">JCM 3143</strain>
    </source>
</reference>
<comment type="caution">
    <text evidence="1">The sequence shown here is derived from an EMBL/GenBank/DDBJ whole genome shotgun (WGS) entry which is preliminary data.</text>
</comment>
<protein>
    <submittedName>
        <fullName evidence="1">Uncharacterized protein</fullName>
    </submittedName>
</protein>
<dbReference type="RefSeq" id="WP_344988527.1">
    <property type="nucleotide sequence ID" value="NZ_BAAAXV010000002.1"/>
</dbReference>
<name>A0ABV5SA10_9ACTN</name>
<sequence length="50" mass="5795">MIRGESKVTRSRLERVAIVYVCQSTLVQIREHTESTRRQYDLADLAARMG</sequence>
<dbReference type="Proteomes" id="UP001589532">
    <property type="component" value="Unassembled WGS sequence"/>
</dbReference>
<dbReference type="EMBL" id="JBHMBW010000047">
    <property type="protein sequence ID" value="MFB9628537.1"/>
    <property type="molecule type" value="Genomic_DNA"/>
</dbReference>
<evidence type="ECO:0000313" key="1">
    <source>
        <dbReference type="EMBL" id="MFB9628537.1"/>
    </source>
</evidence>